<dbReference type="Pfam" id="PF02567">
    <property type="entry name" value="PhzC-PhzF"/>
    <property type="match status" value="1"/>
</dbReference>
<evidence type="ECO:0008006" key="4">
    <source>
        <dbReference type="Google" id="ProtNLM"/>
    </source>
</evidence>
<dbReference type="InterPro" id="IPR003719">
    <property type="entry name" value="Phenazine_PhzF-like"/>
</dbReference>
<evidence type="ECO:0000313" key="3">
    <source>
        <dbReference type="Proteomes" id="UP000284706"/>
    </source>
</evidence>
<dbReference type="PANTHER" id="PTHR13774:SF32">
    <property type="entry name" value="ANTISENSE-ENHANCING SEQUENCE 1"/>
    <property type="match status" value="1"/>
</dbReference>
<dbReference type="GO" id="GO:0005737">
    <property type="term" value="C:cytoplasm"/>
    <property type="evidence" value="ECO:0007669"/>
    <property type="project" value="TreeGrafter"/>
</dbReference>
<dbReference type="PANTHER" id="PTHR13774">
    <property type="entry name" value="PHENAZINE BIOSYNTHESIS PROTEIN"/>
    <property type="match status" value="1"/>
</dbReference>
<dbReference type="PIRSF" id="PIRSF016184">
    <property type="entry name" value="PhzC_PhzF"/>
    <property type="match status" value="1"/>
</dbReference>
<dbReference type="FunCoup" id="A0A409YME5">
    <property type="interactions" value="323"/>
</dbReference>
<accession>A0A409YME5</accession>
<organism evidence="2 3">
    <name type="scientific">Gymnopilus dilepis</name>
    <dbReference type="NCBI Taxonomy" id="231916"/>
    <lineage>
        <taxon>Eukaryota</taxon>
        <taxon>Fungi</taxon>
        <taxon>Dikarya</taxon>
        <taxon>Basidiomycota</taxon>
        <taxon>Agaricomycotina</taxon>
        <taxon>Agaricomycetes</taxon>
        <taxon>Agaricomycetidae</taxon>
        <taxon>Agaricales</taxon>
        <taxon>Agaricineae</taxon>
        <taxon>Hymenogastraceae</taxon>
        <taxon>Gymnopilus</taxon>
    </lineage>
</organism>
<dbReference type="InParanoid" id="A0A409YME5"/>
<dbReference type="EMBL" id="NHYE01000661">
    <property type="protein sequence ID" value="PPR04188.1"/>
    <property type="molecule type" value="Genomic_DNA"/>
</dbReference>
<dbReference type="Gene3D" id="3.10.310.10">
    <property type="entry name" value="Diaminopimelate Epimerase, Chain A, domain 1"/>
    <property type="match status" value="2"/>
</dbReference>
<evidence type="ECO:0000256" key="1">
    <source>
        <dbReference type="PIRSR" id="PIRSR016184-1"/>
    </source>
</evidence>
<protein>
    <recommendedName>
        <fullName evidence="4">Phenazine biosynthesis protein</fullName>
    </recommendedName>
</protein>
<keyword evidence="3" id="KW-1185">Reference proteome</keyword>
<comment type="caution">
    <text evidence="2">The sequence shown here is derived from an EMBL/GenBank/DDBJ whole genome shotgun (WGS) entry which is preliminary data.</text>
</comment>
<feature type="active site" evidence="1">
    <location>
        <position position="53"/>
    </location>
</feature>
<dbReference type="AlphaFoldDB" id="A0A409YME5"/>
<evidence type="ECO:0000313" key="2">
    <source>
        <dbReference type="EMBL" id="PPR04188.1"/>
    </source>
</evidence>
<sequence length="298" mass="32772">MAPTKLNFVTLDVFTSTPYLGNPLAIIRVPKEHQETLSQEQKLTIAKEFNLSETVFLHEDDADEPIRIDIFMVDKELPFAGHPTIGSSWYLFSLNPSRETITLRTKAGDIPVTRGKGGKVQLQVPTNFKVHNPRVQPRVKALQPRLEARDYVNGLDGLEPLASIVKGITFVLLEVTSEDALARLQPSPERITISEIGDWGNFIALYAFFVREDGVVRTRMFEGSLEDPATGAAASTLGGYLGKKRGAGRHVIDILQGIEMGRKSEIRVVVDIGTDGEIDKIQLGGLAVQIMEGSLLVP</sequence>
<name>A0A409YME5_9AGAR</name>
<reference evidence="2 3" key="1">
    <citation type="journal article" date="2018" name="Evol. Lett.">
        <title>Horizontal gene cluster transfer increased hallucinogenic mushroom diversity.</title>
        <authorList>
            <person name="Reynolds H.T."/>
            <person name="Vijayakumar V."/>
            <person name="Gluck-Thaler E."/>
            <person name="Korotkin H.B."/>
            <person name="Matheny P.B."/>
            <person name="Slot J.C."/>
        </authorList>
    </citation>
    <scope>NUCLEOTIDE SEQUENCE [LARGE SCALE GENOMIC DNA]</scope>
    <source>
        <strain evidence="2 3">SRW20</strain>
    </source>
</reference>
<dbReference type="SUPFAM" id="SSF54506">
    <property type="entry name" value="Diaminopimelate epimerase-like"/>
    <property type="match status" value="1"/>
</dbReference>
<dbReference type="STRING" id="231916.A0A409YME5"/>
<dbReference type="Proteomes" id="UP000284706">
    <property type="component" value="Unassembled WGS sequence"/>
</dbReference>
<dbReference type="NCBIfam" id="TIGR00654">
    <property type="entry name" value="PhzF_family"/>
    <property type="match status" value="1"/>
</dbReference>
<proteinExistence type="predicted"/>
<gene>
    <name evidence="2" type="ORF">CVT26_003823</name>
</gene>
<dbReference type="GO" id="GO:0016853">
    <property type="term" value="F:isomerase activity"/>
    <property type="evidence" value="ECO:0007669"/>
    <property type="project" value="TreeGrafter"/>
</dbReference>
<dbReference type="OrthoDB" id="75169at2759"/>